<accession>H2XNN1</accession>
<keyword evidence="2" id="KW-1185">Reference proteome</keyword>
<organism evidence="1 2">
    <name type="scientific">Ciona intestinalis</name>
    <name type="common">Transparent sea squirt</name>
    <name type="synonym">Ascidia intestinalis</name>
    <dbReference type="NCBI Taxonomy" id="7719"/>
    <lineage>
        <taxon>Eukaryota</taxon>
        <taxon>Metazoa</taxon>
        <taxon>Chordata</taxon>
        <taxon>Tunicata</taxon>
        <taxon>Ascidiacea</taxon>
        <taxon>Phlebobranchia</taxon>
        <taxon>Cionidae</taxon>
        <taxon>Ciona</taxon>
    </lineage>
</organism>
<dbReference type="AlphaFoldDB" id="H2XNN1"/>
<reference evidence="1" key="3">
    <citation type="submission" date="2025-08" db="UniProtKB">
        <authorList>
            <consortium name="Ensembl"/>
        </authorList>
    </citation>
    <scope>IDENTIFICATION</scope>
</reference>
<evidence type="ECO:0000313" key="2">
    <source>
        <dbReference type="Proteomes" id="UP000008144"/>
    </source>
</evidence>
<name>H2XNN1_CIOIN</name>
<dbReference type="EMBL" id="EAAA01001803">
    <property type="status" value="NOT_ANNOTATED_CDS"/>
    <property type="molecule type" value="Genomic_DNA"/>
</dbReference>
<dbReference type="InParanoid" id="H2XNN1"/>
<reference evidence="1" key="2">
    <citation type="journal article" date="2008" name="Genome Biol.">
        <title>Improved genome assembly and evidence-based global gene model set for the chordate Ciona intestinalis: new insight into intron and operon populations.</title>
        <authorList>
            <person name="Satou Y."/>
            <person name="Mineta K."/>
            <person name="Ogasawara M."/>
            <person name="Sasakura Y."/>
            <person name="Shoguchi E."/>
            <person name="Ueno K."/>
            <person name="Yamada L."/>
            <person name="Matsumoto J."/>
            <person name="Wasserscheid J."/>
            <person name="Dewar K."/>
            <person name="Wiley G.B."/>
            <person name="Macmil S.L."/>
            <person name="Roe B.A."/>
            <person name="Zeller R.W."/>
            <person name="Hastings K.E."/>
            <person name="Lemaire P."/>
            <person name="Lindquist E."/>
            <person name="Endo T."/>
            <person name="Hotta K."/>
            <person name="Inaba K."/>
        </authorList>
    </citation>
    <scope>NUCLEOTIDE SEQUENCE [LARGE SCALE GENOMIC DNA]</scope>
    <source>
        <strain evidence="1">wild type</strain>
    </source>
</reference>
<reference evidence="1" key="4">
    <citation type="submission" date="2025-09" db="UniProtKB">
        <authorList>
            <consortium name="Ensembl"/>
        </authorList>
    </citation>
    <scope>IDENTIFICATION</scope>
</reference>
<sequence length="53" mass="6287">MLDNWQVVAQLILNQLILQLHSARPSYHEKVEYRVPSYMPFPEPPLYSCTEQL</sequence>
<dbReference type="Ensembl" id="ENSCINT00000033865.1">
    <property type="protein sequence ID" value="ENSCINP00000031264.1"/>
    <property type="gene ID" value="ENSCING00000025045.1"/>
</dbReference>
<reference evidence="2" key="1">
    <citation type="journal article" date="2002" name="Science">
        <title>The draft genome of Ciona intestinalis: insights into chordate and vertebrate origins.</title>
        <authorList>
            <person name="Dehal P."/>
            <person name="Satou Y."/>
            <person name="Campbell R.K."/>
            <person name="Chapman J."/>
            <person name="Degnan B."/>
            <person name="De Tomaso A."/>
            <person name="Davidson B."/>
            <person name="Di Gregorio A."/>
            <person name="Gelpke M."/>
            <person name="Goodstein D.M."/>
            <person name="Harafuji N."/>
            <person name="Hastings K.E."/>
            <person name="Ho I."/>
            <person name="Hotta K."/>
            <person name="Huang W."/>
            <person name="Kawashima T."/>
            <person name="Lemaire P."/>
            <person name="Martinez D."/>
            <person name="Meinertzhagen I.A."/>
            <person name="Necula S."/>
            <person name="Nonaka M."/>
            <person name="Putnam N."/>
            <person name="Rash S."/>
            <person name="Saiga H."/>
            <person name="Satake M."/>
            <person name="Terry A."/>
            <person name="Yamada L."/>
            <person name="Wang H.G."/>
            <person name="Awazu S."/>
            <person name="Azumi K."/>
            <person name="Boore J."/>
            <person name="Branno M."/>
            <person name="Chin-Bow S."/>
            <person name="DeSantis R."/>
            <person name="Doyle S."/>
            <person name="Francino P."/>
            <person name="Keys D.N."/>
            <person name="Haga S."/>
            <person name="Hayashi H."/>
            <person name="Hino K."/>
            <person name="Imai K.S."/>
            <person name="Inaba K."/>
            <person name="Kano S."/>
            <person name="Kobayashi K."/>
            <person name="Kobayashi M."/>
            <person name="Lee B.I."/>
            <person name="Makabe K.W."/>
            <person name="Manohar C."/>
            <person name="Matassi G."/>
            <person name="Medina M."/>
            <person name="Mochizuki Y."/>
            <person name="Mount S."/>
            <person name="Morishita T."/>
            <person name="Miura S."/>
            <person name="Nakayama A."/>
            <person name="Nishizaka S."/>
            <person name="Nomoto H."/>
            <person name="Ohta F."/>
            <person name="Oishi K."/>
            <person name="Rigoutsos I."/>
            <person name="Sano M."/>
            <person name="Sasaki A."/>
            <person name="Sasakura Y."/>
            <person name="Shoguchi E."/>
            <person name="Shin-i T."/>
            <person name="Spagnuolo A."/>
            <person name="Stainier D."/>
            <person name="Suzuki M.M."/>
            <person name="Tassy O."/>
            <person name="Takatori N."/>
            <person name="Tokuoka M."/>
            <person name="Yagi K."/>
            <person name="Yoshizaki F."/>
            <person name="Wada S."/>
            <person name="Zhang C."/>
            <person name="Hyatt P.D."/>
            <person name="Larimer F."/>
            <person name="Detter C."/>
            <person name="Doggett N."/>
            <person name="Glavina T."/>
            <person name="Hawkins T."/>
            <person name="Richardson P."/>
            <person name="Lucas S."/>
            <person name="Kohara Y."/>
            <person name="Levine M."/>
            <person name="Satoh N."/>
            <person name="Rokhsar D.S."/>
        </authorList>
    </citation>
    <scope>NUCLEOTIDE SEQUENCE [LARGE SCALE GENOMIC DNA]</scope>
</reference>
<protein>
    <submittedName>
        <fullName evidence="1">Uncharacterized protein</fullName>
    </submittedName>
</protein>
<proteinExistence type="predicted"/>
<evidence type="ECO:0000313" key="1">
    <source>
        <dbReference type="Ensembl" id="ENSCINP00000031264.1"/>
    </source>
</evidence>
<dbReference type="Proteomes" id="UP000008144">
    <property type="component" value="Chromosome 3"/>
</dbReference>
<dbReference type="HOGENOM" id="CLU_3067895_0_0_1"/>